<evidence type="ECO:0000313" key="9">
    <source>
        <dbReference type="EMBL" id="SBV97478.1"/>
    </source>
</evidence>
<dbReference type="GO" id="GO:0015871">
    <property type="term" value="P:choline transport"/>
    <property type="evidence" value="ECO:0007669"/>
    <property type="project" value="TreeGrafter"/>
</dbReference>
<dbReference type="GO" id="GO:0043190">
    <property type="term" value="C:ATP-binding cassette (ABC) transporter complex"/>
    <property type="evidence" value="ECO:0007669"/>
    <property type="project" value="TreeGrafter"/>
</dbReference>
<evidence type="ECO:0000256" key="3">
    <source>
        <dbReference type="ARBA" id="ARBA00022475"/>
    </source>
</evidence>
<accession>A0A212JDJ3</accession>
<name>A0A212JDJ3_9PROT</name>
<dbReference type="Pfam" id="PF00528">
    <property type="entry name" value="BPD_transp_1"/>
    <property type="match status" value="1"/>
</dbReference>
<dbReference type="EMBL" id="FLUO01000001">
    <property type="protein sequence ID" value="SBV97478.1"/>
    <property type="molecule type" value="Genomic_DNA"/>
</dbReference>
<protein>
    <submittedName>
        <fullName evidence="9">Binding-protein-dependent transport systems inner membrane component</fullName>
    </submittedName>
</protein>
<dbReference type="CDD" id="cd06261">
    <property type="entry name" value="TM_PBP2"/>
    <property type="match status" value="1"/>
</dbReference>
<feature type="transmembrane region" description="Helical" evidence="7">
    <location>
        <begin position="221"/>
        <end position="239"/>
    </location>
</feature>
<dbReference type="GO" id="GO:0015226">
    <property type="term" value="F:carnitine transmembrane transporter activity"/>
    <property type="evidence" value="ECO:0007669"/>
    <property type="project" value="TreeGrafter"/>
</dbReference>
<gene>
    <name evidence="9" type="ORF">KL86APRO_10889</name>
</gene>
<dbReference type="SUPFAM" id="SSF161098">
    <property type="entry name" value="MetI-like"/>
    <property type="match status" value="1"/>
</dbReference>
<evidence type="ECO:0000256" key="1">
    <source>
        <dbReference type="ARBA" id="ARBA00004651"/>
    </source>
</evidence>
<keyword evidence="6 7" id="KW-0472">Membrane</keyword>
<dbReference type="PANTHER" id="PTHR47737">
    <property type="entry name" value="GLYCINE BETAINE/PROLINE BETAINE TRANSPORT SYSTEM PERMEASE PROTEIN PROW"/>
    <property type="match status" value="1"/>
</dbReference>
<dbReference type="FunFam" id="1.10.3720.10:FF:000001">
    <property type="entry name" value="Glycine betaine ABC transporter, permease"/>
    <property type="match status" value="1"/>
</dbReference>
<dbReference type="GO" id="GO:0031460">
    <property type="term" value="P:glycine betaine transport"/>
    <property type="evidence" value="ECO:0007669"/>
    <property type="project" value="TreeGrafter"/>
</dbReference>
<comment type="subcellular location">
    <subcellularLocation>
        <location evidence="1 7">Cell membrane</location>
        <topology evidence="1 7">Multi-pass membrane protein</topology>
    </subcellularLocation>
</comment>
<evidence type="ECO:0000259" key="8">
    <source>
        <dbReference type="PROSITE" id="PS50928"/>
    </source>
</evidence>
<evidence type="ECO:0000256" key="4">
    <source>
        <dbReference type="ARBA" id="ARBA00022692"/>
    </source>
</evidence>
<dbReference type="InterPro" id="IPR035906">
    <property type="entry name" value="MetI-like_sf"/>
</dbReference>
<feature type="transmembrane region" description="Helical" evidence="7">
    <location>
        <begin position="96"/>
        <end position="119"/>
    </location>
</feature>
<dbReference type="InterPro" id="IPR000515">
    <property type="entry name" value="MetI-like"/>
</dbReference>
<keyword evidence="4 7" id="KW-0812">Transmembrane</keyword>
<evidence type="ECO:0000256" key="2">
    <source>
        <dbReference type="ARBA" id="ARBA00022448"/>
    </source>
</evidence>
<reference evidence="9" key="1">
    <citation type="submission" date="2016-04" db="EMBL/GenBank/DDBJ databases">
        <authorList>
            <person name="Evans L.H."/>
            <person name="Alamgir A."/>
            <person name="Owens N."/>
            <person name="Weber N.D."/>
            <person name="Virtaneva K."/>
            <person name="Barbian K."/>
            <person name="Babar A."/>
            <person name="Rosenke K."/>
        </authorList>
    </citation>
    <scope>NUCLEOTIDE SEQUENCE</scope>
    <source>
        <strain evidence="9">86</strain>
    </source>
</reference>
<evidence type="ECO:0000256" key="5">
    <source>
        <dbReference type="ARBA" id="ARBA00022989"/>
    </source>
</evidence>
<feature type="transmembrane region" description="Helical" evidence="7">
    <location>
        <begin position="251"/>
        <end position="268"/>
    </location>
</feature>
<keyword evidence="2 7" id="KW-0813">Transport</keyword>
<keyword evidence="3" id="KW-1003">Cell membrane</keyword>
<feature type="transmembrane region" description="Helical" evidence="7">
    <location>
        <begin position="140"/>
        <end position="168"/>
    </location>
</feature>
<evidence type="ECO:0000256" key="7">
    <source>
        <dbReference type="RuleBase" id="RU363032"/>
    </source>
</evidence>
<dbReference type="PANTHER" id="PTHR47737:SF1">
    <property type="entry name" value="GLYCINE BETAINE_PROLINE BETAINE TRANSPORT SYSTEM PERMEASE PROTEIN PROW"/>
    <property type="match status" value="1"/>
</dbReference>
<sequence>MDIFLDFGPAIADAVNRAVDDLVIRYGDSFETFSNGMLTVLVALEGWLRSLPPPVVLIAVAAIAYVASRRVALAVGAALGMWLIGSLGLWQQAMQTIAIMSVAVGLSTVIGLPVGVLMARSDRVRAAVLPLLDLMQTIPSFVYLIPAAMLFGLGKVPAILATVVYAAPPLIRLTDLGIRLVDAEVLEASRAFGATRMQMLFGVQLPLALPNVMQGINQTMMMALAMVVIASMIGARGLGETVLLGLQRNDSGQGALGGLAIVALAIVFDRVTQAIGLRLQSRGARRG</sequence>
<dbReference type="Gene3D" id="1.10.3720.10">
    <property type="entry name" value="MetI-like"/>
    <property type="match status" value="1"/>
</dbReference>
<evidence type="ECO:0000256" key="6">
    <source>
        <dbReference type="ARBA" id="ARBA00023136"/>
    </source>
</evidence>
<dbReference type="GO" id="GO:0005275">
    <property type="term" value="F:amine transmembrane transporter activity"/>
    <property type="evidence" value="ECO:0007669"/>
    <property type="project" value="TreeGrafter"/>
</dbReference>
<dbReference type="PROSITE" id="PS50928">
    <property type="entry name" value="ABC_TM1"/>
    <property type="match status" value="1"/>
</dbReference>
<feature type="domain" description="ABC transmembrane type-1" evidence="8">
    <location>
        <begin position="93"/>
        <end position="272"/>
    </location>
</feature>
<comment type="similarity">
    <text evidence="7">Belongs to the binding-protein-dependent transport system permease family.</text>
</comment>
<organism evidence="9">
    <name type="scientific">uncultured Alphaproteobacteria bacterium</name>
    <dbReference type="NCBI Taxonomy" id="91750"/>
    <lineage>
        <taxon>Bacteria</taxon>
        <taxon>Pseudomonadati</taxon>
        <taxon>Pseudomonadota</taxon>
        <taxon>Alphaproteobacteria</taxon>
        <taxon>environmental samples</taxon>
    </lineage>
</organism>
<dbReference type="AlphaFoldDB" id="A0A212JDJ3"/>
<keyword evidence="5 7" id="KW-1133">Transmembrane helix</keyword>
<proteinExistence type="inferred from homology"/>
<feature type="transmembrane region" description="Helical" evidence="7">
    <location>
        <begin position="71"/>
        <end position="90"/>
    </location>
</feature>